<organism evidence="1 2">
    <name type="scientific">Oceanobacillus halophilus</name>
    <dbReference type="NCBI Taxonomy" id="930130"/>
    <lineage>
        <taxon>Bacteria</taxon>
        <taxon>Bacillati</taxon>
        <taxon>Bacillota</taxon>
        <taxon>Bacilli</taxon>
        <taxon>Bacillales</taxon>
        <taxon>Bacillaceae</taxon>
        <taxon>Oceanobacillus</taxon>
    </lineage>
</organism>
<gene>
    <name evidence="1" type="ORF">D8M06_09060</name>
</gene>
<dbReference type="OrthoDB" id="6399948at2"/>
<dbReference type="EMBL" id="RBZP01000005">
    <property type="protein sequence ID" value="RKQ33960.1"/>
    <property type="molecule type" value="Genomic_DNA"/>
</dbReference>
<sequence>MESKYDSFMYYPDYLQKNLFEILDDIFDFSLHNFRRKILAETEEIIVQLNYSKEIESDLMSQLIYWMIFCKPIEMENKTIYQHYLFRNKTKMRDKPTPVQKVLVNWLFLNPGFYIVESDNSLSGRVYIFRNMLDNRQKLVCVFHTHFQQMQRGDLITGMVMPMADESHSILRGFIRIPAPISKTIVSHIVPHFKKNASSGNYYANPQLYPSLLNITLKQMERGKIV</sequence>
<name>A0A495A4H7_9BACI</name>
<evidence type="ECO:0000313" key="2">
    <source>
        <dbReference type="Proteomes" id="UP000269301"/>
    </source>
</evidence>
<evidence type="ECO:0000313" key="1">
    <source>
        <dbReference type="EMBL" id="RKQ33960.1"/>
    </source>
</evidence>
<protein>
    <recommendedName>
        <fullName evidence="3">DUF4238 domain-containing protein</fullName>
    </recommendedName>
</protein>
<dbReference type="Proteomes" id="UP000269301">
    <property type="component" value="Unassembled WGS sequence"/>
</dbReference>
<evidence type="ECO:0008006" key="3">
    <source>
        <dbReference type="Google" id="ProtNLM"/>
    </source>
</evidence>
<comment type="caution">
    <text evidence="1">The sequence shown here is derived from an EMBL/GenBank/DDBJ whole genome shotgun (WGS) entry which is preliminary data.</text>
</comment>
<dbReference type="AlphaFoldDB" id="A0A495A4H7"/>
<dbReference type="RefSeq" id="WP_121204074.1">
    <property type="nucleotide sequence ID" value="NZ_RBZP01000005.1"/>
</dbReference>
<accession>A0A495A4H7</accession>
<proteinExistence type="predicted"/>
<reference evidence="1 2" key="1">
    <citation type="journal article" date="2016" name="Int. J. Syst. Evol. Microbiol.">
        <title>Oceanobacillus halophilus sp. nov., a novel moderately halophilic bacterium from a hypersaline lake.</title>
        <authorList>
            <person name="Amoozegar M.A."/>
            <person name="Bagheri M."/>
            <person name="Makhdoumi A."/>
            <person name="Nikou M.M."/>
            <person name="Fazeli S.A.S."/>
            <person name="Schumann P."/>
            <person name="Sproer C."/>
            <person name="Sanchez-Porro C."/>
            <person name="Ventosa A."/>
        </authorList>
    </citation>
    <scope>NUCLEOTIDE SEQUENCE [LARGE SCALE GENOMIC DNA]</scope>
    <source>
        <strain evidence="1 2">DSM 23996</strain>
    </source>
</reference>
<keyword evidence="2" id="KW-1185">Reference proteome</keyword>